<dbReference type="SUPFAM" id="SSF50800">
    <property type="entry name" value="PK beta-barrel domain-like"/>
    <property type="match status" value="1"/>
</dbReference>
<organism evidence="2 3">
    <name type="scientific">Aquimarina atlantica</name>
    <dbReference type="NCBI Taxonomy" id="1317122"/>
    <lineage>
        <taxon>Bacteria</taxon>
        <taxon>Pseudomonadati</taxon>
        <taxon>Bacteroidota</taxon>
        <taxon>Flavobacteriia</taxon>
        <taxon>Flavobacteriales</taxon>
        <taxon>Flavobacteriaceae</taxon>
        <taxon>Aquimarina</taxon>
    </lineage>
</organism>
<dbReference type="Proteomes" id="UP000023541">
    <property type="component" value="Unassembled WGS sequence"/>
</dbReference>
<evidence type="ECO:0000313" key="3">
    <source>
        <dbReference type="Proteomes" id="UP000023541"/>
    </source>
</evidence>
<dbReference type="GO" id="GO:0030151">
    <property type="term" value="F:molybdenum ion binding"/>
    <property type="evidence" value="ECO:0007669"/>
    <property type="project" value="InterPro"/>
</dbReference>
<gene>
    <name evidence="2" type="ORF">ATO12_00845</name>
</gene>
<dbReference type="STRING" id="1317122.ATO12_00845"/>
<protein>
    <submittedName>
        <fullName evidence="2">Sulfurase</fullName>
    </submittedName>
</protein>
<keyword evidence="3" id="KW-1185">Reference proteome</keyword>
<dbReference type="GO" id="GO:0003824">
    <property type="term" value="F:catalytic activity"/>
    <property type="evidence" value="ECO:0007669"/>
    <property type="project" value="InterPro"/>
</dbReference>
<evidence type="ECO:0000259" key="1">
    <source>
        <dbReference type="PROSITE" id="PS51340"/>
    </source>
</evidence>
<dbReference type="OrthoDB" id="9786134at2"/>
<dbReference type="AlphaFoldDB" id="A0A023BZ69"/>
<reference evidence="2 3" key="1">
    <citation type="submission" date="2014-04" db="EMBL/GenBank/DDBJ databases">
        <title>Aquimarina sp. 22II-S11-z7 Genome Sequencing.</title>
        <authorList>
            <person name="Lai Q."/>
        </authorList>
    </citation>
    <scope>NUCLEOTIDE SEQUENCE [LARGE SCALE GENOMIC DNA]</scope>
    <source>
        <strain evidence="2 3">22II-S11-z7</strain>
    </source>
</reference>
<dbReference type="InterPro" id="IPR005302">
    <property type="entry name" value="MoCF_Sase_C"/>
</dbReference>
<dbReference type="eggNOG" id="COG2258">
    <property type="taxonomic scope" value="Bacteria"/>
</dbReference>
<evidence type="ECO:0000313" key="2">
    <source>
        <dbReference type="EMBL" id="EZH75356.1"/>
    </source>
</evidence>
<feature type="domain" description="MOSC" evidence="1">
    <location>
        <begin position="28"/>
        <end position="163"/>
    </location>
</feature>
<comment type="caution">
    <text evidence="2">The sequence shown here is derived from an EMBL/GenBank/DDBJ whole genome shotgun (WGS) entry which is preliminary data.</text>
</comment>
<dbReference type="Gene3D" id="2.40.33.20">
    <property type="entry name" value="PK beta-barrel domain-like"/>
    <property type="match status" value="1"/>
</dbReference>
<dbReference type="GO" id="GO:0030170">
    <property type="term" value="F:pyridoxal phosphate binding"/>
    <property type="evidence" value="ECO:0007669"/>
    <property type="project" value="InterPro"/>
</dbReference>
<name>A0A023BZ69_9FLAO</name>
<dbReference type="InterPro" id="IPR052353">
    <property type="entry name" value="Benzoxazolinone_Detox_Enz"/>
</dbReference>
<dbReference type="Pfam" id="PF03473">
    <property type="entry name" value="MOSC"/>
    <property type="match status" value="1"/>
</dbReference>
<dbReference type="RefSeq" id="WP_034237788.1">
    <property type="nucleotide sequence ID" value="NZ_AQRA01000001.1"/>
</dbReference>
<dbReference type="EMBL" id="AQRA01000001">
    <property type="protein sequence ID" value="EZH75356.1"/>
    <property type="molecule type" value="Genomic_DNA"/>
</dbReference>
<proteinExistence type="predicted"/>
<sequence>MKVLSTNIATPRNILWKGREEKTGIYKLPVEDPIYLEKEDVRNDHVIDRKYHGGVDKACYLYSADHYPYWKTKYPDLEWKYGMFGENITIEGFDEKNIKIGSVYQLGSATIQISRPRQPCYKLGIRFGDQGVLKQMIDSLLSGVYVRVIHPGSVAVGDELQLTKENDDGISIAELNTLLFHYDENTHLELAKKALSDILVSDSDKKYFRKKIKAY</sequence>
<dbReference type="PROSITE" id="PS51340">
    <property type="entry name" value="MOSC"/>
    <property type="match status" value="1"/>
</dbReference>
<dbReference type="PANTHER" id="PTHR30212:SF2">
    <property type="entry name" value="PROTEIN YIIM"/>
    <property type="match status" value="1"/>
</dbReference>
<accession>A0A023BZ69</accession>
<dbReference type="PANTHER" id="PTHR30212">
    <property type="entry name" value="PROTEIN YIIM"/>
    <property type="match status" value="1"/>
</dbReference>
<dbReference type="InterPro" id="IPR011037">
    <property type="entry name" value="Pyrv_Knase-like_insert_dom_sf"/>
</dbReference>